<feature type="domain" description="AMP-binding enzyme C-terminal" evidence="4">
    <location>
        <begin position="419"/>
        <end position="497"/>
    </location>
</feature>
<sequence length="518" mass="54516">MNRNLASDLEQRAVSDPDTVCLTFEDGRRWTYAGLNAAASALAAVLAGAAAGRGHRVAVQLPNSPELVVTLLAAWKAGLVPVALSGLYNQAEVRKCLDQVRPAVVISAAGAAPGDSAELPPATVARIAAAHEGTGPVPAGPALAAPAVAAEDEGIVLFTGGTTGEPKAVSLTHAGTYTSMSNLVRAQKGRPGPLPTAGAEVPPNLLALPLFHSGGLQSMLVAFHLGRAALLMERFSVDRIARLVPQYGVDNLFLLPTMIYDLVRAAPAPDLGSVRRVLVAGQRLDPMLQQEFEKKYNVMVLSNYGSTELGHVAGWTGRDIKAGMWRPGAVGRVYDGVTLEIRDGQGNALPAGQPGEIWVRSQRTLGYVGTGATTAGDLVAAGWIRSGDIGYLDHDQVLFLVGRSRELIKTGGFQVWPAELEQVVREADGIADVAVVGLPDPRLGEIPVAVVVPADPDADADELEAAVIGHCRERLAHYKAVRKVLVLDSLPRSEVGKIRRDELESAVQERLGAGAEIR</sequence>
<keyword evidence="2 5" id="KW-0436">Ligase</keyword>
<dbReference type="Pfam" id="PF13193">
    <property type="entry name" value="AMP-binding_C"/>
    <property type="match status" value="1"/>
</dbReference>
<dbReference type="PANTHER" id="PTHR24096:SF149">
    <property type="entry name" value="AMP-BINDING DOMAIN-CONTAINING PROTEIN-RELATED"/>
    <property type="match status" value="1"/>
</dbReference>
<dbReference type="InterPro" id="IPR020845">
    <property type="entry name" value="AMP-binding_CS"/>
</dbReference>
<gene>
    <name evidence="5" type="ORF">LVY72_15980</name>
</gene>
<comment type="similarity">
    <text evidence="1">Belongs to the ATP-dependent AMP-binding enzyme family.</text>
</comment>
<accession>A0ABS9L9L9</accession>
<feature type="domain" description="AMP-dependent synthetase/ligase" evidence="3">
    <location>
        <begin position="9"/>
        <end position="362"/>
    </location>
</feature>
<organism evidence="5 6">
    <name type="scientific">Arthrobacter hankyongi</name>
    <dbReference type="NCBI Taxonomy" id="2904801"/>
    <lineage>
        <taxon>Bacteria</taxon>
        <taxon>Bacillati</taxon>
        <taxon>Actinomycetota</taxon>
        <taxon>Actinomycetes</taxon>
        <taxon>Micrococcales</taxon>
        <taxon>Micrococcaceae</taxon>
        <taxon>Arthrobacter</taxon>
    </lineage>
</organism>
<dbReference type="Pfam" id="PF00501">
    <property type="entry name" value="AMP-binding"/>
    <property type="match status" value="1"/>
</dbReference>
<dbReference type="Gene3D" id="3.40.50.12780">
    <property type="entry name" value="N-terminal domain of ligase-like"/>
    <property type="match status" value="1"/>
</dbReference>
<dbReference type="EMBL" id="JAKLTQ010000013">
    <property type="protein sequence ID" value="MCG2623396.1"/>
    <property type="molecule type" value="Genomic_DNA"/>
</dbReference>
<dbReference type="SUPFAM" id="SSF56801">
    <property type="entry name" value="Acetyl-CoA synthetase-like"/>
    <property type="match status" value="1"/>
</dbReference>
<keyword evidence="6" id="KW-1185">Reference proteome</keyword>
<dbReference type="Proteomes" id="UP001165368">
    <property type="component" value="Unassembled WGS sequence"/>
</dbReference>
<name>A0ABS9L9L9_9MICC</name>
<evidence type="ECO:0000256" key="2">
    <source>
        <dbReference type="ARBA" id="ARBA00022598"/>
    </source>
</evidence>
<evidence type="ECO:0000259" key="4">
    <source>
        <dbReference type="Pfam" id="PF13193"/>
    </source>
</evidence>
<dbReference type="PANTHER" id="PTHR24096">
    <property type="entry name" value="LONG-CHAIN-FATTY-ACID--COA LIGASE"/>
    <property type="match status" value="1"/>
</dbReference>
<proteinExistence type="inferred from homology"/>
<dbReference type="GO" id="GO:0016874">
    <property type="term" value="F:ligase activity"/>
    <property type="evidence" value="ECO:0007669"/>
    <property type="project" value="UniProtKB-KW"/>
</dbReference>
<comment type="caution">
    <text evidence="5">The sequence shown here is derived from an EMBL/GenBank/DDBJ whole genome shotgun (WGS) entry which is preliminary data.</text>
</comment>
<dbReference type="InterPro" id="IPR000873">
    <property type="entry name" value="AMP-dep_synth/lig_dom"/>
</dbReference>
<dbReference type="PROSITE" id="PS00455">
    <property type="entry name" value="AMP_BINDING"/>
    <property type="match status" value="1"/>
</dbReference>
<evidence type="ECO:0000256" key="1">
    <source>
        <dbReference type="ARBA" id="ARBA00006432"/>
    </source>
</evidence>
<dbReference type="InterPro" id="IPR042099">
    <property type="entry name" value="ANL_N_sf"/>
</dbReference>
<dbReference type="InterPro" id="IPR045851">
    <property type="entry name" value="AMP-bd_C_sf"/>
</dbReference>
<evidence type="ECO:0000259" key="3">
    <source>
        <dbReference type="Pfam" id="PF00501"/>
    </source>
</evidence>
<reference evidence="5" key="1">
    <citation type="submission" date="2022-01" db="EMBL/GenBank/DDBJ databases">
        <authorList>
            <person name="Jo J.-H."/>
            <person name="Im W.-T."/>
        </authorList>
    </citation>
    <scope>NUCLEOTIDE SEQUENCE</scope>
    <source>
        <strain evidence="5">I2-34</strain>
    </source>
</reference>
<protein>
    <submittedName>
        <fullName evidence="5">Acyl--CoA ligase</fullName>
    </submittedName>
</protein>
<evidence type="ECO:0000313" key="5">
    <source>
        <dbReference type="EMBL" id="MCG2623396.1"/>
    </source>
</evidence>
<evidence type="ECO:0000313" key="6">
    <source>
        <dbReference type="Proteomes" id="UP001165368"/>
    </source>
</evidence>
<dbReference type="RefSeq" id="WP_237822664.1">
    <property type="nucleotide sequence ID" value="NZ_JAKLTQ010000013.1"/>
</dbReference>
<dbReference type="InterPro" id="IPR025110">
    <property type="entry name" value="AMP-bd_C"/>
</dbReference>
<dbReference type="Gene3D" id="3.30.300.30">
    <property type="match status" value="1"/>
</dbReference>